<gene>
    <name evidence="1" type="ORF">NOG11_03345</name>
</gene>
<organism evidence="1 2">
    <name type="scientific">Parvularcula maris</name>
    <dbReference type="NCBI Taxonomy" id="2965077"/>
    <lineage>
        <taxon>Bacteria</taxon>
        <taxon>Pseudomonadati</taxon>
        <taxon>Pseudomonadota</taxon>
        <taxon>Alphaproteobacteria</taxon>
        <taxon>Parvularculales</taxon>
        <taxon>Parvularculaceae</taxon>
        <taxon>Parvularcula</taxon>
    </lineage>
</organism>
<reference evidence="1" key="1">
    <citation type="submission" date="2022-07" db="EMBL/GenBank/DDBJ databases">
        <title>Parvularcula maris sp. nov., an algicidal bacterium isolated from seawater.</title>
        <authorList>
            <person name="Li F."/>
        </authorList>
    </citation>
    <scope>NUCLEOTIDE SEQUENCE</scope>
    <source>
        <strain evidence="1">BGMRC 0090</strain>
    </source>
</reference>
<protein>
    <recommendedName>
        <fullName evidence="3">Lipoprotein</fullName>
    </recommendedName>
</protein>
<dbReference type="Proteomes" id="UP001142610">
    <property type="component" value="Unassembled WGS sequence"/>
</dbReference>
<evidence type="ECO:0000313" key="2">
    <source>
        <dbReference type="Proteomes" id="UP001142610"/>
    </source>
</evidence>
<dbReference type="PROSITE" id="PS51257">
    <property type="entry name" value="PROKAR_LIPOPROTEIN"/>
    <property type="match status" value="1"/>
</dbReference>
<name>A0A9X2RJ80_9PROT</name>
<accession>A0A9X2RJ80</accession>
<proteinExistence type="predicted"/>
<evidence type="ECO:0008006" key="3">
    <source>
        <dbReference type="Google" id="ProtNLM"/>
    </source>
</evidence>
<dbReference type="RefSeq" id="WP_256618215.1">
    <property type="nucleotide sequence ID" value="NZ_JANIBC010000001.1"/>
</dbReference>
<evidence type="ECO:0000313" key="1">
    <source>
        <dbReference type="EMBL" id="MCQ8184413.1"/>
    </source>
</evidence>
<dbReference type="EMBL" id="JANIBC010000001">
    <property type="protein sequence ID" value="MCQ8184413.1"/>
    <property type="molecule type" value="Genomic_DNA"/>
</dbReference>
<dbReference type="AlphaFoldDB" id="A0A9X2RJ80"/>
<comment type="caution">
    <text evidence="1">The sequence shown here is derived from an EMBL/GenBank/DDBJ whole genome shotgun (WGS) entry which is preliminary data.</text>
</comment>
<keyword evidence="2" id="KW-1185">Reference proteome</keyword>
<sequence length="186" mass="20808">MARTLLVLIAAMLAGCGSSSDIRTDAEWSDARLRGQIDPSSFPPDEVRVLLDPAYRRANCGDDNVIEGYAEPGNRFAPASVDESGAFASKPFVVSCKRRFFGRLAEPTFFVSFANEQDTFYAIGNQAGALQWRTYDMETKELVTREEACWRVVAGSYYRPTRNSIELNITLRENPSSPKECREPTF</sequence>